<proteinExistence type="predicted"/>
<dbReference type="RefSeq" id="WP_253765654.1">
    <property type="nucleotide sequence ID" value="NZ_BAAAVE010000016.1"/>
</dbReference>
<dbReference type="SFLD" id="SFLDS00003">
    <property type="entry name" value="Haloacid_Dehalogenase"/>
    <property type="match status" value="1"/>
</dbReference>
<dbReference type="GO" id="GO:0016787">
    <property type="term" value="F:hydrolase activity"/>
    <property type="evidence" value="ECO:0007669"/>
    <property type="project" value="UniProtKB-KW"/>
</dbReference>
<dbReference type="Gene3D" id="1.10.150.240">
    <property type="entry name" value="Putative phosphatase, domain 2"/>
    <property type="match status" value="1"/>
</dbReference>
<dbReference type="Proteomes" id="UP001320766">
    <property type="component" value="Unassembled WGS sequence"/>
</dbReference>
<accession>A0ABT1JSG1</accession>
<dbReference type="InterPro" id="IPR023214">
    <property type="entry name" value="HAD_sf"/>
</dbReference>
<dbReference type="InterPro" id="IPR036412">
    <property type="entry name" value="HAD-like_sf"/>
</dbReference>
<dbReference type="NCBIfam" id="TIGR01509">
    <property type="entry name" value="HAD-SF-IA-v3"/>
    <property type="match status" value="1"/>
</dbReference>
<dbReference type="SUPFAM" id="SSF56784">
    <property type="entry name" value="HAD-like"/>
    <property type="match status" value="1"/>
</dbReference>
<gene>
    <name evidence="1" type="ORF">HD595_000793</name>
</gene>
<comment type="caution">
    <text evidence="1">The sequence shown here is derived from an EMBL/GenBank/DDBJ whole genome shotgun (WGS) entry which is preliminary data.</text>
</comment>
<organism evidence="1 2">
    <name type="scientific">Nonomuraea roseoviolacea subsp. carminata</name>
    <dbReference type="NCBI Taxonomy" id="160689"/>
    <lineage>
        <taxon>Bacteria</taxon>
        <taxon>Bacillati</taxon>
        <taxon>Actinomycetota</taxon>
        <taxon>Actinomycetes</taxon>
        <taxon>Streptosporangiales</taxon>
        <taxon>Streptosporangiaceae</taxon>
        <taxon>Nonomuraea</taxon>
    </lineage>
</organism>
<evidence type="ECO:0000313" key="2">
    <source>
        <dbReference type="Proteomes" id="UP001320766"/>
    </source>
</evidence>
<dbReference type="Gene3D" id="3.40.50.1000">
    <property type="entry name" value="HAD superfamily/HAD-like"/>
    <property type="match status" value="1"/>
</dbReference>
<dbReference type="PANTHER" id="PTHR43481">
    <property type="entry name" value="FRUCTOSE-1-PHOSPHATE PHOSPHATASE"/>
    <property type="match status" value="1"/>
</dbReference>
<dbReference type="CDD" id="cd07505">
    <property type="entry name" value="HAD_BPGM-like"/>
    <property type="match status" value="1"/>
</dbReference>
<dbReference type="InterPro" id="IPR006439">
    <property type="entry name" value="HAD-SF_hydro_IA"/>
</dbReference>
<dbReference type="SFLD" id="SFLDG01129">
    <property type="entry name" value="C1.5:_HAD__Beta-PGM__Phosphata"/>
    <property type="match status" value="1"/>
</dbReference>
<dbReference type="InterPro" id="IPR023198">
    <property type="entry name" value="PGP-like_dom2"/>
</dbReference>
<reference evidence="1 2" key="1">
    <citation type="submission" date="2022-06" db="EMBL/GenBank/DDBJ databases">
        <title>Sequencing the genomes of 1000 actinobacteria strains.</title>
        <authorList>
            <person name="Klenk H.-P."/>
        </authorList>
    </citation>
    <scope>NUCLEOTIDE SEQUENCE [LARGE SCALE GENOMIC DNA]</scope>
    <source>
        <strain evidence="1 2">DSM 44170</strain>
    </source>
</reference>
<dbReference type="InterPro" id="IPR041492">
    <property type="entry name" value="HAD_2"/>
</dbReference>
<dbReference type="Pfam" id="PF13419">
    <property type="entry name" value="HAD_2"/>
    <property type="match status" value="1"/>
</dbReference>
<keyword evidence="1" id="KW-0378">Hydrolase</keyword>
<dbReference type="EMBL" id="JAMZEC010000001">
    <property type="protein sequence ID" value="MCP2344671.1"/>
    <property type="molecule type" value="Genomic_DNA"/>
</dbReference>
<sequence length="245" mass="25282">MSPRRAAAGEIARRRVWLCDLDGTLVDSAPAHRAAFRAALAEVAPGLAGSFRYDAHAGASTADVAAALGAGPEVAARLVRRKQQIYRGHVEAGRVEVLPGARRLLDRLVSGGRTAYLVTSGSRGSVERVLSATALGGYFRGVLTADDVPTSKPHPGCYLEARRRWAIEPGDAVAVEDSAHGVAAAVRAGLVTLQVHAAEPAPGAIAMNGLDDVVSLLDAEASLLDAEVPLLDAEASLLDAEGGCP</sequence>
<protein>
    <submittedName>
        <fullName evidence="1">HAD superfamily hydrolase (TIGR01509 family)</fullName>
    </submittedName>
</protein>
<evidence type="ECO:0000313" key="1">
    <source>
        <dbReference type="EMBL" id="MCP2344671.1"/>
    </source>
</evidence>
<name>A0ABT1JSG1_9ACTN</name>
<dbReference type="InterPro" id="IPR051806">
    <property type="entry name" value="HAD-like_SPP"/>
</dbReference>
<dbReference type="PANTHER" id="PTHR43481:SF4">
    <property type="entry name" value="GLYCEROL-1-PHOSPHATE PHOSPHOHYDROLASE 1-RELATED"/>
    <property type="match status" value="1"/>
</dbReference>
<keyword evidence="2" id="KW-1185">Reference proteome</keyword>